<evidence type="ECO:0000256" key="1">
    <source>
        <dbReference type="SAM" id="MobiDB-lite"/>
    </source>
</evidence>
<proteinExistence type="predicted"/>
<dbReference type="InterPro" id="IPR003848">
    <property type="entry name" value="DUF218"/>
</dbReference>
<name>A0ABP8AW14_9MICO</name>
<feature type="domain" description="DUF218" evidence="3">
    <location>
        <begin position="61"/>
        <end position="165"/>
    </location>
</feature>
<keyword evidence="2" id="KW-0812">Transmembrane</keyword>
<dbReference type="EMBL" id="BAABBX010000015">
    <property type="protein sequence ID" value="GAA4191574.1"/>
    <property type="molecule type" value="Genomic_DNA"/>
</dbReference>
<evidence type="ECO:0000256" key="2">
    <source>
        <dbReference type="SAM" id="Phobius"/>
    </source>
</evidence>
<evidence type="ECO:0000259" key="3">
    <source>
        <dbReference type="Pfam" id="PF02698"/>
    </source>
</evidence>
<protein>
    <submittedName>
        <fullName evidence="4">YdcF family protein</fullName>
    </submittedName>
</protein>
<dbReference type="Pfam" id="PF02698">
    <property type="entry name" value="DUF218"/>
    <property type="match status" value="1"/>
</dbReference>
<gene>
    <name evidence="4" type="ORF">GCM10022288_22610</name>
</gene>
<feature type="transmembrane region" description="Helical" evidence="2">
    <location>
        <begin position="27"/>
        <end position="51"/>
    </location>
</feature>
<keyword evidence="2" id="KW-0472">Membrane</keyword>
<reference evidence="5" key="1">
    <citation type="journal article" date="2019" name="Int. J. Syst. Evol. Microbiol.">
        <title>The Global Catalogue of Microorganisms (GCM) 10K type strain sequencing project: providing services to taxonomists for standard genome sequencing and annotation.</title>
        <authorList>
            <consortium name="The Broad Institute Genomics Platform"/>
            <consortium name="The Broad Institute Genome Sequencing Center for Infectious Disease"/>
            <person name="Wu L."/>
            <person name="Ma J."/>
        </authorList>
    </citation>
    <scope>NUCLEOTIDE SEQUENCE [LARGE SCALE GENOMIC DNA]</scope>
    <source>
        <strain evidence="5">JCM 17593</strain>
    </source>
</reference>
<dbReference type="CDD" id="cd06259">
    <property type="entry name" value="YdcF-like"/>
    <property type="match status" value="1"/>
</dbReference>
<comment type="caution">
    <text evidence="4">The sequence shown here is derived from an EMBL/GenBank/DDBJ whole genome shotgun (WGS) entry which is preliminary data.</text>
</comment>
<organism evidence="4 5">
    <name type="scientific">Gryllotalpicola kribbensis</name>
    <dbReference type="NCBI Taxonomy" id="993084"/>
    <lineage>
        <taxon>Bacteria</taxon>
        <taxon>Bacillati</taxon>
        <taxon>Actinomycetota</taxon>
        <taxon>Actinomycetes</taxon>
        <taxon>Micrococcales</taxon>
        <taxon>Microbacteriaceae</taxon>
        <taxon>Gryllotalpicola</taxon>
    </lineage>
</organism>
<sequence>MRFDGPVPSEPEVASAPARRSMRGRRALRAAAAVVAAAALVALAGLPVYVFPRVDRPVHADAVIVIGPSSSDRISLGRQLIRDGYAPRLFVSEPSDKLSYRPCHDGDATCFSPEPSTTRGEAAFVRAQARAHGWSRVIVVTGQFHVSRTRYIFGRCSGVAPEIVAAHESLGPADWAWQYLYQTAGFVKAAVVGCATV</sequence>
<feature type="region of interest" description="Disordered" evidence="1">
    <location>
        <begin position="1"/>
        <end position="20"/>
    </location>
</feature>
<evidence type="ECO:0000313" key="4">
    <source>
        <dbReference type="EMBL" id="GAA4191574.1"/>
    </source>
</evidence>
<keyword evidence="5" id="KW-1185">Reference proteome</keyword>
<keyword evidence="2" id="KW-1133">Transmembrane helix</keyword>
<dbReference type="RefSeq" id="WP_344776918.1">
    <property type="nucleotide sequence ID" value="NZ_BAABBX010000015.1"/>
</dbReference>
<dbReference type="Proteomes" id="UP001500213">
    <property type="component" value="Unassembled WGS sequence"/>
</dbReference>
<accession>A0ABP8AW14</accession>
<evidence type="ECO:0000313" key="5">
    <source>
        <dbReference type="Proteomes" id="UP001500213"/>
    </source>
</evidence>